<keyword evidence="3" id="KW-1185">Reference proteome</keyword>
<proteinExistence type="predicted"/>
<sequence length="91" mass="9946">MTGFTAVVAVVALLTGYGAGRVRPWRRLGDWAQDQVRFAGPWAWGGTIRQAVLVLAHVVTAPRASWQLVHRPAPEPVTTPERDPHWGTNGP</sequence>
<gene>
    <name evidence="2" type="ORF">KN815_34760</name>
</gene>
<evidence type="ECO:0000313" key="2">
    <source>
        <dbReference type="EMBL" id="MBU3869030.1"/>
    </source>
</evidence>
<dbReference type="Proteomes" id="UP000720508">
    <property type="component" value="Unassembled WGS sequence"/>
</dbReference>
<feature type="region of interest" description="Disordered" evidence="1">
    <location>
        <begin position="71"/>
        <end position="91"/>
    </location>
</feature>
<organism evidence="2 3">
    <name type="scientific">Streptomyces niphimycinicus</name>
    <dbReference type="NCBI Taxonomy" id="2842201"/>
    <lineage>
        <taxon>Bacteria</taxon>
        <taxon>Bacillati</taxon>
        <taxon>Actinomycetota</taxon>
        <taxon>Actinomycetes</taxon>
        <taxon>Kitasatosporales</taxon>
        <taxon>Streptomycetaceae</taxon>
        <taxon>Streptomyces</taxon>
    </lineage>
</organism>
<protein>
    <submittedName>
        <fullName evidence="2">Uncharacterized protein</fullName>
    </submittedName>
</protein>
<evidence type="ECO:0000313" key="3">
    <source>
        <dbReference type="Proteomes" id="UP000720508"/>
    </source>
</evidence>
<accession>A0ABS6CQ40</accession>
<dbReference type="RefSeq" id="WP_216345832.1">
    <property type="nucleotide sequence ID" value="NZ_JAHLEM010000522.1"/>
</dbReference>
<dbReference type="EMBL" id="JAHLEM010000522">
    <property type="protein sequence ID" value="MBU3869030.1"/>
    <property type="molecule type" value="Genomic_DNA"/>
</dbReference>
<evidence type="ECO:0000256" key="1">
    <source>
        <dbReference type="SAM" id="MobiDB-lite"/>
    </source>
</evidence>
<name>A0ABS6CQ40_9ACTN</name>
<reference evidence="2 3" key="1">
    <citation type="submission" date="2021-06" db="EMBL/GenBank/DDBJ databases">
        <authorList>
            <person name="Pan X."/>
        </authorList>
    </citation>
    <scope>NUCLEOTIDE SEQUENCE [LARGE SCALE GENOMIC DNA]</scope>
    <source>
        <strain evidence="2 3">4503</strain>
    </source>
</reference>
<comment type="caution">
    <text evidence="2">The sequence shown here is derived from an EMBL/GenBank/DDBJ whole genome shotgun (WGS) entry which is preliminary data.</text>
</comment>